<feature type="signal peptide" evidence="1">
    <location>
        <begin position="1"/>
        <end position="19"/>
    </location>
</feature>
<dbReference type="EMBL" id="QJUL01000016">
    <property type="protein sequence ID" value="TBU92059.1"/>
    <property type="molecule type" value="Genomic_DNA"/>
</dbReference>
<dbReference type="Proteomes" id="UP000293172">
    <property type="component" value="Unassembled WGS sequence"/>
</dbReference>
<name>A0A4Q9R0H7_9GAMM</name>
<keyword evidence="1" id="KW-0732">Signal</keyword>
<feature type="chain" id="PRO_5021031873" description="Lipoprotein" evidence="1">
    <location>
        <begin position="20"/>
        <end position="146"/>
    </location>
</feature>
<comment type="caution">
    <text evidence="2">The sequence shown here is derived from an EMBL/GenBank/DDBJ whole genome shotgun (WGS) entry which is preliminary data.</text>
</comment>
<gene>
    <name evidence="2" type="ORF">DNK44_12810</name>
</gene>
<evidence type="ECO:0000313" key="3">
    <source>
        <dbReference type="Proteomes" id="UP000293172"/>
    </source>
</evidence>
<evidence type="ECO:0000313" key="2">
    <source>
        <dbReference type="EMBL" id="TBU92059.1"/>
    </source>
</evidence>
<dbReference type="OrthoDB" id="8781958at2"/>
<accession>A0A4Q9R0H7</accession>
<reference evidence="2 3" key="1">
    <citation type="submission" date="2018-06" db="EMBL/GenBank/DDBJ databases">
        <title>Three novel Pseudomonas species isolated from symptomatic oak.</title>
        <authorList>
            <person name="Bueno-Gonzalez V."/>
            <person name="Brady C."/>
        </authorList>
    </citation>
    <scope>NUCLEOTIDE SEQUENCE [LARGE SCALE GENOMIC DNA]</scope>
    <source>
        <strain evidence="2 3">P6B</strain>
    </source>
</reference>
<evidence type="ECO:0000256" key="1">
    <source>
        <dbReference type="SAM" id="SignalP"/>
    </source>
</evidence>
<dbReference type="AlphaFoldDB" id="A0A4Q9R0H7"/>
<dbReference type="PROSITE" id="PS51257">
    <property type="entry name" value="PROKAR_LIPOPROTEIN"/>
    <property type="match status" value="1"/>
</dbReference>
<organism evidence="2 3">
    <name type="scientific">Phytopseudomonas dryadis</name>
    <dbReference type="NCBI Taxonomy" id="2487520"/>
    <lineage>
        <taxon>Bacteria</taxon>
        <taxon>Pseudomonadati</taxon>
        <taxon>Pseudomonadota</taxon>
        <taxon>Gammaproteobacteria</taxon>
        <taxon>Pseudomonadales</taxon>
        <taxon>Pseudomonadaceae</taxon>
        <taxon>Phytopseudomonas</taxon>
    </lineage>
</organism>
<sequence>MRTLSLILLLATSLSACYANPPFQPPPFNFEIWQKPGASILQVKKALLECGAPHPQDDERPANQRAETQNCLIAAGYRMPKQYPSQCTLQPDLPTCQSGVIPPSPSTERRLNSDYCRAGRDMQFCRRTVSNPSACTAGPVVPECLP</sequence>
<protein>
    <recommendedName>
        <fullName evidence="4">Lipoprotein</fullName>
    </recommendedName>
</protein>
<evidence type="ECO:0008006" key="4">
    <source>
        <dbReference type="Google" id="ProtNLM"/>
    </source>
</evidence>
<dbReference type="RefSeq" id="WP_131198153.1">
    <property type="nucleotide sequence ID" value="NZ_QJUL01000016.1"/>
</dbReference>
<proteinExistence type="predicted"/>